<dbReference type="WBParaSite" id="SBAD_0000310801-mRNA-1">
    <property type="protein sequence ID" value="SBAD_0000310801-mRNA-1"/>
    <property type="gene ID" value="SBAD_0000310801"/>
</dbReference>
<feature type="domain" description="FAD dependent oxidoreductase" evidence="1">
    <location>
        <begin position="39"/>
        <end position="110"/>
    </location>
</feature>
<accession>A0A183IH71</accession>
<reference evidence="2 3" key="2">
    <citation type="submission" date="2018-11" db="EMBL/GenBank/DDBJ databases">
        <authorList>
            <consortium name="Pathogen Informatics"/>
        </authorList>
    </citation>
    <scope>NUCLEOTIDE SEQUENCE [LARGE SCALE GENOMIC DNA]</scope>
</reference>
<evidence type="ECO:0000313" key="3">
    <source>
        <dbReference type="Proteomes" id="UP000270296"/>
    </source>
</evidence>
<dbReference type="Gene3D" id="3.50.50.60">
    <property type="entry name" value="FAD/NAD(P)-binding domain"/>
    <property type="match status" value="1"/>
</dbReference>
<reference evidence="4" key="1">
    <citation type="submission" date="2016-06" db="UniProtKB">
        <authorList>
            <consortium name="WormBaseParasite"/>
        </authorList>
    </citation>
    <scope>IDENTIFICATION</scope>
</reference>
<proteinExistence type="predicted"/>
<dbReference type="EMBL" id="UZAM01007500">
    <property type="protein sequence ID" value="VDO99537.1"/>
    <property type="molecule type" value="Genomic_DNA"/>
</dbReference>
<dbReference type="Proteomes" id="UP000270296">
    <property type="component" value="Unassembled WGS sequence"/>
</dbReference>
<dbReference type="GO" id="GO:0005737">
    <property type="term" value="C:cytoplasm"/>
    <property type="evidence" value="ECO:0007669"/>
    <property type="project" value="TreeGrafter"/>
</dbReference>
<dbReference type="SUPFAM" id="SSF51905">
    <property type="entry name" value="FAD/NAD(P)-binding domain"/>
    <property type="match status" value="1"/>
</dbReference>
<name>A0A183IH71_9BILA</name>
<evidence type="ECO:0000313" key="2">
    <source>
        <dbReference type="EMBL" id="VDO99537.1"/>
    </source>
</evidence>
<dbReference type="Pfam" id="PF01266">
    <property type="entry name" value="DAO"/>
    <property type="match status" value="1"/>
</dbReference>
<evidence type="ECO:0000259" key="1">
    <source>
        <dbReference type="Pfam" id="PF01266"/>
    </source>
</evidence>
<dbReference type="PANTHER" id="PTHR13847">
    <property type="entry name" value="SARCOSINE DEHYDROGENASE-RELATED"/>
    <property type="match status" value="1"/>
</dbReference>
<protein>
    <submittedName>
        <fullName evidence="4">DAO domain-containing protein</fullName>
    </submittedName>
</protein>
<dbReference type="InterPro" id="IPR006076">
    <property type="entry name" value="FAD-dep_OxRdtase"/>
</dbReference>
<dbReference type="OrthoDB" id="429143at2759"/>
<evidence type="ECO:0000313" key="4">
    <source>
        <dbReference type="WBParaSite" id="SBAD_0000310801-mRNA-1"/>
    </source>
</evidence>
<dbReference type="InterPro" id="IPR036188">
    <property type="entry name" value="FAD/NAD-bd_sf"/>
</dbReference>
<dbReference type="AlphaFoldDB" id="A0A183IH71"/>
<sequence length="125" mass="13698">MMHAVSRAGGKFTVHRTLTQACLRLSSISQEQEVVKEAHVVVIGGGLAGTSIAYHLAQKGVQGVVVLDKSLIGSGRSTTKSPGLITYYHVLTPRFERVIWPSIELYSHLKAVDGKVFKPNYDFLF</sequence>
<organism evidence="4">
    <name type="scientific">Soboliphyme baturini</name>
    <dbReference type="NCBI Taxonomy" id="241478"/>
    <lineage>
        <taxon>Eukaryota</taxon>
        <taxon>Metazoa</taxon>
        <taxon>Ecdysozoa</taxon>
        <taxon>Nematoda</taxon>
        <taxon>Enoplea</taxon>
        <taxon>Dorylaimia</taxon>
        <taxon>Dioctophymatida</taxon>
        <taxon>Dioctophymatoidea</taxon>
        <taxon>Soboliphymatidae</taxon>
        <taxon>Soboliphyme</taxon>
    </lineage>
</organism>
<keyword evidence="3" id="KW-1185">Reference proteome</keyword>
<gene>
    <name evidence="2" type="ORF">SBAD_LOCUS2966</name>
</gene>